<dbReference type="PANTHER" id="PTHR43229:SF2">
    <property type="entry name" value="NODULATION PROTEIN J"/>
    <property type="match status" value="1"/>
</dbReference>
<dbReference type="Proteomes" id="UP000196053">
    <property type="component" value="Chromosome I"/>
</dbReference>
<feature type="transmembrane region" description="Helical" evidence="5">
    <location>
        <begin position="173"/>
        <end position="194"/>
    </location>
</feature>
<name>A0A0K8J7L1_9FIRM</name>
<dbReference type="OrthoDB" id="162334at2"/>
<comment type="subcellular location">
    <subcellularLocation>
        <location evidence="1">Membrane</location>
        <topology evidence="1">Multi-pass membrane protein</topology>
    </subcellularLocation>
</comment>
<keyword evidence="8" id="KW-1185">Reference proteome</keyword>
<protein>
    <recommendedName>
        <fullName evidence="6">ABC-2 type transporter transmembrane domain-containing protein</fullName>
    </recommendedName>
</protein>
<dbReference type="KEGG" id="hsd:SD1D_1757"/>
<organism evidence="7 8">
    <name type="scientific">Herbinix luporum</name>
    <dbReference type="NCBI Taxonomy" id="1679721"/>
    <lineage>
        <taxon>Bacteria</taxon>
        <taxon>Bacillati</taxon>
        <taxon>Bacillota</taxon>
        <taxon>Clostridia</taxon>
        <taxon>Lachnospirales</taxon>
        <taxon>Lachnospiraceae</taxon>
        <taxon>Herbinix</taxon>
    </lineage>
</organism>
<evidence type="ECO:0000313" key="8">
    <source>
        <dbReference type="Proteomes" id="UP000196053"/>
    </source>
</evidence>
<keyword evidence="4 5" id="KW-0472">Membrane</keyword>
<feature type="transmembrane region" description="Helical" evidence="5">
    <location>
        <begin position="206"/>
        <end position="225"/>
    </location>
</feature>
<feature type="transmembrane region" description="Helical" evidence="5">
    <location>
        <begin position="86"/>
        <end position="110"/>
    </location>
</feature>
<evidence type="ECO:0000256" key="2">
    <source>
        <dbReference type="ARBA" id="ARBA00022692"/>
    </source>
</evidence>
<dbReference type="AlphaFoldDB" id="A0A0K8J7L1"/>
<keyword evidence="3 5" id="KW-1133">Transmembrane helix</keyword>
<accession>A0A0K8J7L1</accession>
<dbReference type="GO" id="GO:0140359">
    <property type="term" value="F:ABC-type transporter activity"/>
    <property type="evidence" value="ECO:0007669"/>
    <property type="project" value="InterPro"/>
</dbReference>
<feature type="transmembrane region" description="Helical" evidence="5">
    <location>
        <begin position="21"/>
        <end position="40"/>
    </location>
</feature>
<dbReference type="InterPro" id="IPR013525">
    <property type="entry name" value="ABC2_TM"/>
</dbReference>
<sequence length="319" mass="35339">MMALTAIVKRNLLVYLKDKENVFYTFLSMIIIIILMLLFMGDMNIEIVKGVLSDMDVFMEENPLPEEYLLPGTRNPSLDEANVRNLVLSLVIAGITIVNGISASMGMLSMMSWDEESGRLASYYVSPISRFVLVSGYIISAACLSFIFSTVTLAVSEIILLLTGGVMLSFTQILKVLGLILLNGFSTTSFLFFITGFAKTRSAFNGIANFVHILSGFVTGMYIPIGMMPEIVRNFLVFIPMTELSAWFRKVFTKEALHNTFAGLPKEAVAEYGEITGISLKIGDTSISAWMQFALILGSGIIFILLSSLMMRKKNVRDR</sequence>
<feature type="transmembrane region" description="Helical" evidence="5">
    <location>
        <begin position="131"/>
        <end position="161"/>
    </location>
</feature>
<dbReference type="Pfam" id="PF01061">
    <property type="entry name" value="ABC2_membrane"/>
    <property type="match status" value="1"/>
</dbReference>
<proteinExistence type="predicted"/>
<feature type="transmembrane region" description="Helical" evidence="5">
    <location>
        <begin position="289"/>
        <end position="311"/>
    </location>
</feature>
<dbReference type="EMBL" id="LN879430">
    <property type="protein sequence ID" value="CUH93302.1"/>
    <property type="molecule type" value="Genomic_DNA"/>
</dbReference>
<keyword evidence="2 5" id="KW-0812">Transmembrane</keyword>
<evidence type="ECO:0000313" key="7">
    <source>
        <dbReference type="EMBL" id="CUH93302.1"/>
    </source>
</evidence>
<dbReference type="InterPro" id="IPR051784">
    <property type="entry name" value="Nod_factor_ABC_transporter"/>
</dbReference>
<dbReference type="GO" id="GO:0016020">
    <property type="term" value="C:membrane"/>
    <property type="evidence" value="ECO:0007669"/>
    <property type="project" value="UniProtKB-SubCell"/>
</dbReference>
<dbReference type="PANTHER" id="PTHR43229">
    <property type="entry name" value="NODULATION PROTEIN J"/>
    <property type="match status" value="1"/>
</dbReference>
<dbReference type="RefSeq" id="WP_058258561.1">
    <property type="nucleotide sequence ID" value="NZ_DUPS01000052.1"/>
</dbReference>
<evidence type="ECO:0000256" key="3">
    <source>
        <dbReference type="ARBA" id="ARBA00022989"/>
    </source>
</evidence>
<evidence type="ECO:0000256" key="1">
    <source>
        <dbReference type="ARBA" id="ARBA00004141"/>
    </source>
</evidence>
<evidence type="ECO:0000259" key="6">
    <source>
        <dbReference type="Pfam" id="PF01061"/>
    </source>
</evidence>
<evidence type="ECO:0000256" key="4">
    <source>
        <dbReference type="ARBA" id="ARBA00023136"/>
    </source>
</evidence>
<gene>
    <name evidence="7" type="ORF">SD1D_1757</name>
</gene>
<feature type="domain" description="ABC-2 type transporter transmembrane" evidence="6">
    <location>
        <begin position="4"/>
        <end position="250"/>
    </location>
</feature>
<reference evidence="8" key="1">
    <citation type="submission" date="2015-09" db="EMBL/GenBank/DDBJ databases">
        <authorList>
            <person name="Wibberg D."/>
        </authorList>
    </citation>
    <scope>NUCLEOTIDE SEQUENCE [LARGE SCALE GENOMIC DNA]</scope>
    <source>
        <strain evidence="8">SD1D</strain>
    </source>
</reference>
<evidence type="ECO:0000256" key="5">
    <source>
        <dbReference type="SAM" id="Phobius"/>
    </source>
</evidence>